<dbReference type="PANTHER" id="PTHR30404">
    <property type="entry name" value="N-ACETYLMURAMOYL-L-ALANINE AMIDASE"/>
    <property type="match status" value="1"/>
</dbReference>
<feature type="region of interest" description="Disordered" evidence="2">
    <location>
        <begin position="110"/>
        <end position="194"/>
    </location>
</feature>
<feature type="domain" description="MurNAc-LAA" evidence="4">
    <location>
        <begin position="700"/>
        <end position="821"/>
    </location>
</feature>
<dbReference type="RefSeq" id="WP_188496018.1">
    <property type="nucleotide sequence ID" value="NZ_BMFV01000003.1"/>
</dbReference>
<accession>A0A8J2ZT70</accession>
<feature type="compositionally biased region" description="Basic and acidic residues" evidence="2">
    <location>
        <begin position="110"/>
        <end position="127"/>
    </location>
</feature>
<evidence type="ECO:0000256" key="1">
    <source>
        <dbReference type="ARBA" id="ARBA00022801"/>
    </source>
</evidence>
<evidence type="ECO:0000313" key="5">
    <source>
        <dbReference type="EMBL" id="GGH76548.1"/>
    </source>
</evidence>
<name>A0A8J2ZT70_9BACL</name>
<feature type="compositionally biased region" description="Basic and acidic residues" evidence="2">
    <location>
        <begin position="166"/>
        <end position="178"/>
    </location>
</feature>
<evidence type="ECO:0000313" key="6">
    <source>
        <dbReference type="Proteomes" id="UP000656813"/>
    </source>
</evidence>
<dbReference type="InterPro" id="IPR002508">
    <property type="entry name" value="MurNAc-LAA_cat"/>
</dbReference>
<dbReference type="GO" id="GO:0009253">
    <property type="term" value="P:peptidoglycan catabolic process"/>
    <property type="evidence" value="ECO:0007669"/>
    <property type="project" value="InterPro"/>
</dbReference>
<proteinExistence type="predicted"/>
<gene>
    <name evidence="5" type="ORF">GCM10007096_07140</name>
</gene>
<dbReference type="InterPro" id="IPR050695">
    <property type="entry name" value="N-acetylmuramoyl_amidase_3"/>
</dbReference>
<dbReference type="SUPFAM" id="SSF53187">
    <property type="entry name" value="Zn-dependent exopeptidases"/>
    <property type="match status" value="1"/>
</dbReference>
<dbReference type="PANTHER" id="PTHR30404:SF0">
    <property type="entry name" value="N-ACETYLMURAMOYL-L-ALANINE AMIDASE AMIC"/>
    <property type="match status" value="1"/>
</dbReference>
<dbReference type="Pfam" id="PF01520">
    <property type="entry name" value="Amidase_3"/>
    <property type="match status" value="1"/>
</dbReference>
<evidence type="ECO:0000256" key="2">
    <source>
        <dbReference type="SAM" id="MobiDB-lite"/>
    </source>
</evidence>
<dbReference type="AlphaFoldDB" id="A0A8J2ZT70"/>
<dbReference type="Gene3D" id="3.40.630.40">
    <property type="entry name" value="Zn-dependent exopeptidases"/>
    <property type="match status" value="1"/>
</dbReference>
<feature type="compositionally biased region" description="Polar residues" evidence="2">
    <location>
        <begin position="149"/>
        <end position="165"/>
    </location>
</feature>
<protein>
    <recommendedName>
        <fullName evidence="4">MurNAc-LAA domain-containing protein</fullName>
    </recommendedName>
</protein>
<dbReference type="SMART" id="SM00646">
    <property type="entry name" value="Ami_3"/>
    <property type="match status" value="1"/>
</dbReference>
<dbReference type="GO" id="GO:0030288">
    <property type="term" value="C:outer membrane-bounded periplasmic space"/>
    <property type="evidence" value="ECO:0007669"/>
    <property type="project" value="TreeGrafter"/>
</dbReference>
<dbReference type="CDD" id="cd02696">
    <property type="entry name" value="MurNAc-LAA"/>
    <property type="match status" value="1"/>
</dbReference>
<reference evidence="5" key="1">
    <citation type="journal article" date="2014" name="Int. J. Syst. Evol. Microbiol.">
        <title>Complete genome sequence of Corynebacterium casei LMG S-19264T (=DSM 44701T), isolated from a smear-ripened cheese.</title>
        <authorList>
            <consortium name="US DOE Joint Genome Institute (JGI-PGF)"/>
            <person name="Walter F."/>
            <person name="Albersmeier A."/>
            <person name="Kalinowski J."/>
            <person name="Ruckert C."/>
        </authorList>
    </citation>
    <scope>NUCLEOTIDE SEQUENCE</scope>
    <source>
        <strain evidence="5">CGMCC 1.12777</strain>
    </source>
</reference>
<keyword evidence="6" id="KW-1185">Reference proteome</keyword>
<sequence>MKFGKLVVVGVIFLLCFSYIPLSASASTNVLGDSRNAVNNVKILAAEDNGKVNIHKEASVESDVLVSVPSKTKVLVLQQGSNYTQVSYSNEELGEQWVGFVANSLLKDEKQEQADDATKENEQEAQKSSKQPSNASADIEAKEVEEPSTDSQSKSTEKQTVSDNKNTAEKTIKSKKSDSVVISDKPQNQVTSPKKELLKGLLSAQTLHGVALKNPTNIYSESSADSKTIKSYAQGILLKFKTFTSDWYECTVYIKGKATTGYINKNDVEVPTANQKTLKGIGTKSSTKVYSKASTGSKALKSYAQGSTLKYKTFTSDWYECTVYINGKATTGFINKDDVEVPTTSQKTLKGIGTKSSTKVYSKASTGSKVLKSYAQGSTLKYKTFTSDWYECTVYIKGKATTGYINKNDVEAPTTNQKALKGIGTKSPTKVYSKASTGSKVLKSYVQGSTLKYKTFTSNWYECTVYIKGKATTGYINVKDVSVPTANPTHLRGVALEKSTKVYTEASAGSKSLKSYSKGSILKYKTFISGWYECTVYIKGKATTGYIKASTVENAVTKQTTIKGSPITSVKHVYIAPSTSSKVLKSYQKGAVLKYKTFTSNWYECTVYINGKPTTGYIYAKVDPVKDLSDRVIVLDPGHGGIDPGTTGVDGLKEKVINLTYAKTVKNALESKGATVIMTRNKDENCQTGATGHEELQCRVDISKKYSADVYISIHANSSTSSSTTGIETHYSSKNDPEYPGVNKYPKESKLLAQAIQKEIVPALGGNSRGVISDNLYVTRKNTSPAALIEIGFMSNSSELNRIEESSVRNSFAKALTAALINYFNEIY</sequence>
<keyword evidence="3" id="KW-0732">Signal</keyword>
<keyword evidence="1" id="KW-0378">Hydrolase</keyword>
<feature type="chain" id="PRO_5035310157" description="MurNAc-LAA domain-containing protein" evidence="3">
    <location>
        <begin position="27"/>
        <end position="828"/>
    </location>
</feature>
<feature type="signal peptide" evidence="3">
    <location>
        <begin position="1"/>
        <end position="26"/>
    </location>
</feature>
<dbReference type="Gene3D" id="2.30.30.40">
    <property type="entry name" value="SH3 Domains"/>
    <property type="match status" value="7"/>
</dbReference>
<dbReference type="EMBL" id="BMFV01000003">
    <property type="protein sequence ID" value="GGH76548.1"/>
    <property type="molecule type" value="Genomic_DNA"/>
</dbReference>
<organism evidence="5 6">
    <name type="scientific">Pullulanibacillus pueri</name>
    <dbReference type="NCBI Taxonomy" id="1437324"/>
    <lineage>
        <taxon>Bacteria</taxon>
        <taxon>Bacillati</taxon>
        <taxon>Bacillota</taxon>
        <taxon>Bacilli</taxon>
        <taxon>Bacillales</taxon>
        <taxon>Sporolactobacillaceae</taxon>
        <taxon>Pullulanibacillus</taxon>
    </lineage>
</organism>
<evidence type="ECO:0000259" key="4">
    <source>
        <dbReference type="SMART" id="SM00646"/>
    </source>
</evidence>
<dbReference type="Proteomes" id="UP000656813">
    <property type="component" value="Unassembled WGS sequence"/>
</dbReference>
<dbReference type="GO" id="GO:0008745">
    <property type="term" value="F:N-acetylmuramoyl-L-alanine amidase activity"/>
    <property type="evidence" value="ECO:0007669"/>
    <property type="project" value="InterPro"/>
</dbReference>
<evidence type="ECO:0000256" key="3">
    <source>
        <dbReference type="SAM" id="SignalP"/>
    </source>
</evidence>
<reference evidence="5" key="2">
    <citation type="submission" date="2020-09" db="EMBL/GenBank/DDBJ databases">
        <authorList>
            <person name="Sun Q."/>
            <person name="Zhou Y."/>
        </authorList>
    </citation>
    <scope>NUCLEOTIDE SEQUENCE</scope>
    <source>
        <strain evidence="5">CGMCC 1.12777</strain>
    </source>
</reference>
<comment type="caution">
    <text evidence="5">The sequence shown here is derived from an EMBL/GenBank/DDBJ whole genome shotgun (WGS) entry which is preliminary data.</text>
</comment>